<dbReference type="InterPro" id="IPR032675">
    <property type="entry name" value="LRR_dom_sf"/>
</dbReference>
<keyword evidence="1" id="KW-0812">Transmembrane</keyword>
<evidence type="ECO:0000256" key="1">
    <source>
        <dbReference type="SAM" id="Phobius"/>
    </source>
</evidence>
<keyword evidence="1" id="KW-1133">Transmembrane helix</keyword>
<keyword evidence="2" id="KW-1185">Reference proteome</keyword>
<evidence type="ECO:0000313" key="2">
    <source>
        <dbReference type="Proteomes" id="UP000095287"/>
    </source>
</evidence>
<organism evidence="2 3">
    <name type="scientific">Steinernema glaseri</name>
    <dbReference type="NCBI Taxonomy" id="37863"/>
    <lineage>
        <taxon>Eukaryota</taxon>
        <taxon>Metazoa</taxon>
        <taxon>Ecdysozoa</taxon>
        <taxon>Nematoda</taxon>
        <taxon>Chromadorea</taxon>
        <taxon>Rhabditida</taxon>
        <taxon>Tylenchina</taxon>
        <taxon>Panagrolaimomorpha</taxon>
        <taxon>Strongyloidoidea</taxon>
        <taxon>Steinernematidae</taxon>
        <taxon>Steinernema</taxon>
    </lineage>
</organism>
<reference evidence="3" key="1">
    <citation type="submission" date="2016-11" db="UniProtKB">
        <authorList>
            <consortium name="WormBaseParasite"/>
        </authorList>
    </citation>
    <scope>IDENTIFICATION</scope>
</reference>
<dbReference type="Proteomes" id="UP000095287">
    <property type="component" value="Unplaced"/>
</dbReference>
<keyword evidence="1" id="KW-0472">Membrane</keyword>
<dbReference type="Gene3D" id="3.80.10.10">
    <property type="entry name" value="Ribonuclease Inhibitor"/>
    <property type="match status" value="1"/>
</dbReference>
<dbReference type="SUPFAM" id="SSF52058">
    <property type="entry name" value="L domain-like"/>
    <property type="match status" value="1"/>
</dbReference>
<dbReference type="WBParaSite" id="L893_g2019.t1">
    <property type="protein sequence ID" value="L893_g2019.t1"/>
    <property type="gene ID" value="L893_g2019"/>
</dbReference>
<proteinExistence type="predicted"/>
<name>A0A1I7YV90_9BILA</name>
<dbReference type="AlphaFoldDB" id="A0A1I7YV90"/>
<evidence type="ECO:0000313" key="3">
    <source>
        <dbReference type="WBParaSite" id="L893_g2019.t1"/>
    </source>
</evidence>
<protein>
    <submittedName>
        <fullName evidence="3">LRRCT domain-containing protein</fullName>
    </submittedName>
</protein>
<feature type="transmembrane region" description="Helical" evidence="1">
    <location>
        <begin position="91"/>
        <end position="114"/>
    </location>
</feature>
<accession>A0A1I7YV90</accession>
<sequence>MFESEDERASSVKKINFANCSINALPVDLYDFESLEEFRLENNPLVCDCRTDFLASSNINYKDTPRCASPRRLAGVKLQNARHMCGFNLPAIVEAFFLLYCICLLIIGGSLFWVKGRCTNIFYKPDMPYMGYNNLRTRADADEEHKQLQNDFDPVNV</sequence>